<feature type="transmembrane region" description="Helical" evidence="1">
    <location>
        <begin position="42"/>
        <end position="61"/>
    </location>
</feature>
<gene>
    <name evidence="3" type="ORF">SAMN05216323_100160</name>
</gene>
<name>A0A1G6GH67_9BACT</name>
<keyword evidence="1" id="KW-0812">Transmembrane</keyword>
<sequence length="127" mass="14332">MKLIIAKLDYIFWLWIGALFVGALIPGLGVGRVTIESFSFRADYLCHALAFFGIVAIFTMAQLNDIVIFKRFAWIKLILLCIVLGISIEVLQYFIPGRSFNLFDILSNLVGLSFGLLLFRVVALLRD</sequence>
<dbReference type="EMBL" id="FMYP01000001">
    <property type="protein sequence ID" value="SDB81337.1"/>
    <property type="molecule type" value="Genomic_DNA"/>
</dbReference>
<protein>
    <submittedName>
        <fullName evidence="3">VanZ like family protein</fullName>
    </submittedName>
</protein>
<evidence type="ECO:0000256" key="1">
    <source>
        <dbReference type="SAM" id="Phobius"/>
    </source>
</evidence>
<dbReference type="AlphaFoldDB" id="A0A1G6GH67"/>
<keyword evidence="1" id="KW-0472">Membrane</keyword>
<feature type="transmembrane region" description="Helical" evidence="1">
    <location>
        <begin position="12"/>
        <end position="30"/>
    </location>
</feature>
<evidence type="ECO:0000259" key="2">
    <source>
        <dbReference type="Pfam" id="PF04892"/>
    </source>
</evidence>
<dbReference type="STRING" id="1640674.SAMN05216323_100160"/>
<proteinExistence type="predicted"/>
<dbReference type="Pfam" id="PF04892">
    <property type="entry name" value="VanZ"/>
    <property type="match status" value="1"/>
</dbReference>
<organism evidence="3 4">
    <name type="scientific">Williamwhitmania taraxaci</name>
    <dbReference type="NCBI Taxonomy" id="1640674"/>
    <lineage>
        <taxon>Bacteria</taxon>
        <taxon>Pseudomonadati</taxon>
        <taxon>Bacteroidota</taxon>
        <taxon>Bacteroidia</taxon>
        <taxon>Bacteroidales</taxon>
        <taxon>Williamwhitmaniaceae</taxon>
        <taxon>Williamwhitmania</taxon>
    </lineage>
</organism>
<dbReference type="RefSeq" id="WP_092434014.1">
    <property type="nucleotide sequence ID" value="NZ_FMYP01000001.1"/>
</dbReference>
<keyword evidence="4" id="KW-1185">Reference proteome</keyword>
<feature type="transmembrane region" description="Helical" evidence="1">
    <location>
        <begin position="73"/>
        <end position="93"/>
    </location>
</feature>
<dbReference type="PANTHER" id="PTHR28008">
    <property type="entry name" value="DOMAIN PROTEIN, PUTATIVE (AFU_ORTHOLOGUE AFUA_3G10980)-RELATED"/>
    <property type="match status" value="1"/>
</dbReference>
<dbReference type="Proteomes" id="UP000199452">
    <property type="component" value="Unassembled WGS sequence"/>
</dbReference>
<dbReference type="InterPro" id="IPR006976">
    <property type="entry name" value="VanZ-like"/>
</dbReference>
<dbReference type="OrthoDB" id="1524985at2"/>
<evidence type="ECO:0000313" key="3">
    <source>
        <dbReference type="EMBL" id="SDB81337.1"/>
    </source>
</evidence>
<keyword evidence="1" id="KW-1133">Transmembrane helix</keyword>
<accession>A0A1G6GH67</accession>
<feature type="domain" description="VanZ-like" evidence="2">
    <location>
        <begin position="51"/>
        <end position="122"/>
    </location>
</feature>
<reference evidence="3 4" key="1">
    <citation type="submission" date="2016-09" db="EMBL/GenBank/DDBJ databases">
        <authorList>
            <person name="Capua I."/>
            <person name="De Benedictis P."/>
            <person name="Joannis T."/>
            <person name="Lombin L.H."/>
            <person name="Cattoli G."/>
        </authorList>
    </citation>
    <scope>NUCLEOTIDE SEQUENCE [LARGE SCALE GENOMIC DNA]</scope>
    <source>
        <strain evidence="3 4">A7P-90m</strain>
    </source>
</reference>
<feature type="transmembrane region" description="Helical" evidence="1">
    <location>
        <begin position="105"/>
        <end position="125"/>
    </location>
</feature>
<dbReference type="PANTHER" id="PTHR28008:SF1">
    <property type="entry name" value="DOMAIN PROTEIN, PUTATIVE (AFU_ORTHOLOGUE AFUA_3G10980)-RELATED"/>
    <property type="match status" value="1"/>
</dbReference>
<evidence type="ECO:0000313" key="4">
    <source>
        <dbReference type="Proteomes" id="UP000199452"/>
    </source>
</evidence>
<dbReference type="NCBIfam" id="NF037970">
    <property type="entry name" value="vanZ_1"/>
    <property type="match status" value="1"/>
</dbReference>